<comment type="subcellular location">
    <subcellularLocation>
        <location evidence="9 10">Cytoplasm</location>
    </subcellularLocation>
</comment>
<comment type="pathway">
    <text evidence="1 9 10">Carbohydrate degradation; glycolysis; D-glyceraldehyde 3-phosphate from glycerone phosphate: step 1/1.</text>
</comment>
<dbReference type="SUPFAM" id="SSF51351">
    <property type="entry name" value="Triosephosphate isomerase (TIM)"/>
    <property type="match status" value="1"/>
</dbReference>
<dbReference type="PROSITE" id="PS00171">
    <property type="entry name" value="TIM_1"/>
    <property type="match status" value="1"/>
</dbReference>
<feature type="active site" description="Proton acceptor" evidence="9">
    <location>
        <position position="166"/>
    </location>
</feature>
<evidence type="ECO:0000256" key="9">
    <source>
        <dbReference type="HAMAP-Rule" id="MF_00147"/>
    </source>
</evidence>
<dbReference type="RefSeq" id="WP_342822889.1">
    <property type="nucleotide sequence ID" value="NZ_CP046146.1"/>
</dbReference>
<dbReference type="AlphaFoldDB" id="A0AAJ6CUJ9"/>
<proteinExistence type="inferred from homology"/>
<organism evidence="11 12">
    <name type="scientific">Candidatus Lucifugimonas marina</name>
    <dbReference type="NCBI Taxonomy" id="3038979"/>
    <lineage>
        <taxon>Bacteria</taxon>
        <taxon>Bacillati</taxon>
        <taxon>Chloroflexota</taxon>
        <taxon>Dehalococcoidia</taxon>
        <taxon>SAR202 cluster</taxon>
        <taxon>Candidatus Lucifugimonadales</taxon>
        <taxon>Candidatus Lucifugimonadaceae</taxon>
        <taxon>Candidatus Lucifugimonas</taxon>
    </lineage>
</organism>
<reference evidence="11 12" key="1">
    <citation type="submission" date="2019-11" db="EMBL/GenBank/DDBJ databases">
        <authorList>
            <person name="Cho J.-C."/>
        </authorList>
    </citation>
    <scope>NUCLEOTIDE SEQUENCE [LARGE SCALE GENOMIC DNA]</scope>
    <source>
        <strain evidence="11 12">JH1073</strain>
    </source>
</reference>
<dbReference type="NCBIfam" id="TIGR00419">
    <property type="entry name" value="tim"/>
    <property type="match status" value="1"/>
</dbReference>
<comment type="pathway">
    <text evidence="9 10">Carbohydrate biosynthesis; gluconeogenesis.</text>
</comment>
<evidence type="ECO:0000256" key="7">
    <source>
        <dbReference type="ARBA" id="ARBA00023152"/>
    </source>
</evidence>
<dbReference type="PROSITE" id="PS51440">
    <property type="entry name" value="TIM_2"/>
    <property type="match status" value="1"/>
</dbReference>
<feature type="active site" description="Electrophile" evidence="9">
    <location>
        <position position="96"/>
    </location>
</feature>
<evidence type="ECO:0000256" key="8">
    <source>
        <dbReference type="ARBA" id="ARBA00023235"/>
    </source>
</evidence>
<keyword evidence="8 9" id="KW-0413">Isomerase</keyword>
<name>A0AAJ6CUJ9_9CHLR</name>
<keyword evidence="5 9" id="KW-0312">Gluconeogenesis</keyword>
<dbReference type="EC" id="5.3.1.1" evidence="3 9"/>
<dbReference type="HAMAP" id="MF_00147_B">
    <property type="entry name" value="TIM_B"/>
    <property type="match status" value="1"/>
</dbReference>
<comment type="subunit">
    <text evidence="9 10">Homodimer.</text>
</comment>
<evidence type="ECO:0000256" key="5">
    <source>
        <dbReference type="ARBA" id="ARBA00022432"/>
    </source>
</evidence>
<dbReference type="InterPro" id="IPR022896">
    <property type="entry name" value="TrioseP_Isoase_bac/euk"/>
</dbReference>
<evidence type="ECO:0000256" key="10">
    <source>
        <dbReference type="RuleBase" id="RU363013"/>
    </source>
</evidence>
<dbReference type="InterPro" id="IPR000652">
    <property type="entry name" value="Triosephosphate_isomerase"/>
</dbReference>
<dbReference type="PANTHER" id="PTHR21139">
    <property type="entry name" value="TRIOSEPHOSPHATE ISOMERASE"/>
    <property type="match status" value="1"/>
</dbReference>
<evidence type="ECO:0000313" key="11">
    <source>
        <dbReference type="EMBL" id="WFG39319.1"/>
    </source>
</evidence>
<protein>
    <recommendedName>
        <fullName evidence="4 9">Triosephosphate isomerase</fullName>
        <shortName evidence="9">TIM</shortName>
        <shortName evidence="9">TPI</shortName>
        <ecNumber evidence="3 9">5.3.1.1</ecNumber>
    </recommendedName>
    <alternativeName>
        <fullName evidence="9">Triose-phosphate isomerase</fullName>
    </alternativeName>
</protein>
<feature type="binding site" evidence="9">
    <location>
        <begin position="232"/>
        <end position="233"/>
    </location>
    <ligand>
        <name>substrate</name>
    </ligand>
</feature>
<comment type="catalytic activity">
    <reaction evidence="9 10">
        <text>D-glyceraldehyde 3-phosphate = dihydroxyacetone phosphate</text>
        <dbReference type="Rhea" id="RHEA:18585"/>
        <dbReference type="ChEBI" id="CHEBI:57642"/>
        <dbReference type="ChEBI" id="CHEBI:59776"/>
        <dbReference type="EC" id="5.3.1.1"/>
    </reaction>
</comment>
<dbReference type="PANTHER" id="PTHR21139:SF42">
    <property type="entry name" value="TRIOSEPHOSPHATE ISOMERASE"/>
    <property type="match status" value="1"/>
</dbReference>
<dbReference type="FunFam" id="3.20.20.70:FF:000016">
    <property type="entry name" value="Triosephosphate isomerase"/>
    <property type="match status" value="1"/>
</dbReference>
<keyword evidence="7 9" id="KW-0324">Glycolysis</keyword>
<dbReference type="InterPro" id="IPR035990">
    <property type="entry name" value="TIM_sf"/>
</dbReference>
<evidence type="ECO:0000256" key="1">
    <source>
        <dbReference type="ARBA" id="ARBA00004680"/>
    </source>
</evidence>
<evidence type="ECO:0000256" key="3">
    <source>
        <dbReference type="ARBA" id="ARBA00011940"/>
    </source>
</evidence>
<dbReference type="GO" id="GO:0004807">
    <property type="term" value="F:triose-phosphate isomerase activity"/>
    <property type="evidence" value="ECO:0007669"/>
    <property type="project" value="UniProtKB-UniRule"/>
</dbReference>
<feature type="binding site" evidence="9">
    <location>
        <begin position="11"/>
        <end position="13"/>
    </location>
    <ligand>
        <name>substrate</name>
    </ligand>
</feature>
<dbReference type="EMBL" id="CP046147">
    <property type="protein sequence ID" value="WFG39319.1"/>
    <property type="molecule type" value="Genomic_DNA"/>
</dbReference>
<dbReference type="GO" id="GO:0006096">
    <property type="term" value="P:glycolytic process"/>
    <property type="evidence" value="ECO:0007669"/>
    <property type="project" value="UniProtKB-UniRule"/>
</dbReference>
<feature type="binding site" evidence="9">
    <location>
        <position position="172"/>
    </location>
    <ligand>
        <name>substrate</name>
    </ligand>
</feature>
<keyword evidence="6 9" id="KW-0963">Cytoplasm</keyword>
<comment type="function">
    <text evidence="9">Involved in the gluconeogenesis. Catalyzes stereospecifically the conversion of dihydroxyacetone phosphate (DHAP) to D-glyceraldehyde-3-phosphate (G3P).</text>
</comment>
<dbReference type="CDD" id="cd00311">
    <property type="entry name" value="TIM"/>
    <property type="match status" value="1"/>
</dbReference>
<comment type="similarity">
    <text evidence="2 9 10">Belongs to the triosephosphate isomerase family.</text>
</comment>
<dbReference type="GO" id="GO:0046166">
    <property type="term" value="P:glyceraldehyde-3-phosphate biosynthetic process"/>
    <property type="evidence" value="ECO:0007669"/>
    <property type="project" value="TreeGrafter"/>
</dbReference>
<feature type="binding site" evidence="9">
    <location>
        <position position="211"/>
    </location>
    <ligand>
        <name>substrate</name>
    </ligand>
</feature>
<sequence>MAARTPVIAGNWKMNTDVESGTALAKEISELSGDVSGVDKIVCPPFVSISSVTSAMSGSSIQIGAQNVSANSDGAFTGEISTSMLQGLVSHVIVGHSERRALNGETSDQVAAKAITAAEAGISPILCIGEDLSVRQAGNASSFVAHQLEASLDGYADWDSLIVAYEPVWAIGTGEAATSEQAQEMTAVCREVIRKLAPSAADSVRVLYGGSVNSGNVAELLAQPDIDGALVGGASLKAEEFSKLIAAAGSD</sequence>
<evidence type="ECO:0000256" key="6">
    <source>
        <dbReference type="ARBA" id="ARBA00022490"/>
    </source>
</evidence>
<dbReference type="Proteomes" id="UP001219901">
    <property type="component" value="Chromosome"/>
</dbReference>
<dbReference type="GO" id="GO:0019563">
    <property type="term" value="P:glycerol catabolic process"/>
    <property type="evidence" value="ECO:0007669"/>
    <property type="project" value="TreeGrafter"/>
</dbReference>
<dbReference type="InterPro" id="IPR013785">
    <property type="entry name" value="Aldolase_TIM"/>
</dbReference>
<dbReference type="Pfam" id="PF00121">
    <property type="entry name" value="TIM"/>
    <property type="match status" value="1"/>
</dbReference>
<evidence type="ECO:0000313" key="12">
    <source>
        <dbReference type="Proteomes" id="UP001219901"/>
    </source>
</evidence>
<dbReference type="GO" id="GO:0006094">
    <property type="term" value="P:gluconeogenesis"/>
    <property type="evidence" value="ECO:0007669"/>
    <property type="project" value="UniProtKB-UniRule"/>
</dbReference>
<keyword evidence="12" id="KW-1185">Reference proteome</keyword>
<accession>A0AAJ6CUJ9</accession>
<evidence type="ECO:0000256" key="2">
    <source>
        <dbReference type="ARBA" id="ARBA00007422"/>
    </source>
</evidence>
<reference evidence="12" key="2">
    <citation type="submission" date="2023-06" db="EMBL/GenBank/DDBJ databases">
        <title>Pangenomics reveal diversification of enzyme families and niche specialization in globally abundant SAR202 bacteria.</title>
        <authorList>
            <person name="Saw J.H.W."/>
        </authorList>
    </citation>
    <scope>NUCLEOTIDE SEQUENCE [LARGE SCALE GENOMIC DNA]</scope>
    <source>
        <strain evidence="12">JH1073</strain>
    </source>
</reference>
<dbReference type="InterPro" id="IPR020861">
    <property type="entry name" value="Triosephosphate_isomerase_AS"/>
</dbReference>
<gene>
    <name evidence="9" type="primary">tpiA</name>
    <name evidence="11" type="ORF">GKO48_06705</name>
</gene>
<evidence type="ECO:0000256" key="4">
    <source>
        <dbReference type="ARBA" id="ARBA00019397"/>
    </source>
</evidence>
<dbReference type="Gene3D" id="3.20.20.70">
    <property type="entry name" value="Aldolase class I"/>
    <property type="match status" value="1"/>
</dbReference>
<dbReference type="GO" id="GO:0005829">
    <property type="term" value="C:cytosol"/>
    <property type="evidence" value="ECO:0007669"/>
    <property type="project" value="TreeGrafter"/>
</dbReference>